<keyword evidence="3" id="KW-1185">Reference proteome</keyword>
<dbReference type="AlphaFoldDB" id="A0AAE4AN45"/>
<feature type="domain" description="Amidohydrolase-related" evidence="1">
    <location>
        <begin position="68"/>
        <end position="289"/>
    </location>
</feature>
<dbReference type="SUPFAM" id="SSF51556">
    <property type="entry name" value="Metallo-dependent hydrolases"/>
    <property type="match status" value="1"/>
</dbReference>
<organism evidence="2 3">
    <name type="scientific">Oligosphaera ethanolica</name>
    <dbReference type="NCBI Taxonomy" id="760260"/>
    <lineage>
        <taxon>Bacteria</taxon>
        <taxon>Pseudomonadati</taxon>
        <taxon>Lentisphaerota</taxon>
        <taxon>Oligosphaeria</taxon>
        <taxon>Oligosphaerales</taxon>
        <taxon>Oligosphaeraceae</taxon>
        <taxon>Oligosphaera</taxon>
    </lineage>
</organism>
<dbReference type="GO" id="GO:0016787">
    <property type="term" value="F:hydrolase activity"/>
    <property type="evidence" value="ECO:0007669"/>
    <property type="project" value="UniProtKB-KW"/>
</dbReference>
<dbReference type="InterPro" id="IPR032466">
    <property type="entry name" value="Metal_Hydrolase"/>
</dbReference>
<protein>
    <submittedName>
        <fullName evidence="2">TIM-barrel fold metal-dependent hydrolase</fullName>
    </submittedName>
</protein>
<dbReference type="EMBL" id="JAUSVL010000001">
    <property type="protein sequence ID" value="MDQ0289045.1"/>
    <property type="molecule type" value="Genomic_DNA"/>
</dbReference>
<reference evidence="2" key="1">
    <citation type="submission" date="2023-07" db="EMBL/GenBank/DDBJ databases">
        <title>Genomic Encyclopedia of Type Strains, Phase IV (KMG-IV): sequencing the most valuable type-strain genomes for metagenomic binning, comparative biology and taxonomic classification.</title>
        <authorList>
            <person name="Goeker M."/>
        </authorList>
    </citation>
    <scope>NUCLEOTIDE SEQUENCE</scope>
    <source>
        <strain evidence="2">DSM 24202</strain>
    </source>
</reference>
<gene>
    <name evidence="2" type="ORF">J3R75_001152</name>
</gene>
<evidence type="ECO:0000259" key="1">
    <source>
        <dbReference type="Pfam" id="PF04909"/>
    </source>
</evidence>
<comment type="caution">
    <text evidence="2">The sequence shown here is derived from an EMBL/GenBank/DDBJ whole genome shotgun (WGS) entry which is preliminary data.</text>
</comment>
<dbReference type="RefSeq" id="WP_307260386.1">
    <property type="nucleotide sequence ID" value="NZ_JAUSVL010000001.1"/>
</dbReference>
<evidence type="ECO:0000313" key="3">
    <source>
        <dbReference type="Proteomes" id="UP001238163"/>
    </source>
</evidence>
<dbReference type="Gene3D" id="3.20.20.140">
    <property type="entry name" value="Metal-dependent hydrolases"/>
    <property type="match status" value="1"/>
</dbReference>
<accession>A0AAE4AN45</accession>
<keyword evidence="2" id="KW-0378">Hydrolase</keyword>
<dbReference type="Pfam" id="PF04909">
    <property type="entry name" value="Amidohydro_2"/>
    <property type="match status" value="1"/>
</dbReference>
<dbReference type="Proteomes" id="UP001238163">
    <property type="component" value="Unassembled WGS sequence"/>
</dbReference>
<evidence type="ECO:0000313" key="2">
    <source>
        <dbReference type="EMBL" id="MDQ0289045.1"/>
    </source>
</evidence>
<name>A0AAE4AN45_9BACT</name>
<dbReference type="InterPro" id="IPR006680">
    <property type="entry name" value="Amidohydro-rel"/>
</dbReference>
<sequence length="293" mass="33155">MAVIDAHNHPDWHGHDLERFLANMDANGIDRCWLLSWECPAHEYSPHYQQVLPAALLGSTTGPVPFTRCLSYVERCPERFVLGYCPDPRRPDACAALRAAHDIYGARVCGELKCRMLYDNPDALLLFRCAGDLGMPVTFHLEYNRRQSHGDPWTEWWGGGIDNIERVLQACPNTNFLGHAPGFWLHISNDDLYQRVNYPPADAPVVPGGRLELLMRKYSNLHCDISAGSGFLALNRDHDYTRRFLAEFQDRVLFARDYFDSRHADLIRTLALPAAVSAKILGGNAERLLADTH</sequence>
<proteinExistence type="predicted"/>